<dbReference type="GeneID" id="89980216"/>
<dbReference type="PANTHER" id="PTHR24006">
    <property type="entry name" value="UBIQUITIN CARBOXYL-TERMINAL HYDROLASE"/>
    <property type="match status" value="1"/>
</dbReference>
<protein>
    <recommendedName>
        <fullName evidence="2">USP domain-containing protein</fullName>
    </recommendedName>
</protein>
<keyword evidence="4" id="KW-1185">Reference proteome</keyword>
<dbReference type="Proteomes" id="UP001358417">
    <property type="component" value="Unassembled WGS sequence"/>
</dbReference>
<feature type="region of interest" description="Disordered" evidence="1">
    <location>
        <begin position="2524"/>
        <end position="2550"/>
    </location>
</feature>
<evidence type="ECO:0000256" key="1">
    <source>
        <dbReference type="SAM" id="MobiDB-lite"/>
    </source>
</evidence>
<dbReference type="GO" id="GO:0005634">
    <property type="term" value="C:nucleus"/>
    <property type="evidence" value="ECO:0007669"/>
    <property type="project" value="TreeGrafter"/>
</dbReference>
<comment type="caution">
    <text evidence="3">The sequence shown here is derived from an EMBL/GenBank/DDBJ whole genome shotgun (WGS) entry which is preliminary data.</text>
</comment>
<dbReference type="PROSITE" id="PS50235">
    <property type="entry name" value="USP_3"/>
    <property type="match status" value="1"/>
</dbReference>
<evidence type="ECO:0000313" key="3">
    <source>
        <dbReference type="EMBL" id="KAK5056538.1"/>
    </source>
</evidence>
<dbReference type="SUPFAM" id="SSF54001">
    <property type="entry name" value="Cysteine proteinases"/>
    <property type="match status" value="1"/>
</dbReference>
<dbReference type="Gene3D" id="3.90.70.10">
    <property type="entry name" value="Cysteine proteinases"/>
    <property type="match status" value="1"/>
</dbReference>
<dbReference type="InterPro" id="IPR050164">
    <property type="entry name" value="Peptidase_C19"/>
</dbReference>
<dbReference type="GO" id="GO:0016579">
    <property type="term" value="P:protein deubiquitination"/>
    <property type="evidence" value="ECO:0007669"/>
    <property type="project" value="InterPro"/>
</dbReference>
<feature type="region of interest" description="Disordered" evidence="1">
    <location>
        <begin position="1"/>
        <end position="173"/>
    </location>
</feature>
<dbReference type="InterPro" id="IPR018200">
    <property type="entry name" value="USP_CS"/>
</dbReference>
<gene>
    <name evidence="3" type="ORF">LTR84_012069</name>
</gene>
<dbReference type="InterPro" id="IPR001394">
    <property type="entry name" value="Peptidase_C19_UCH"/>
</dbReference>
<dbReference type="InterPro" id="IPR021905">
    <property type="entry name" value="DUF3517"/>
</dbReference>
<dbReference type="Pfam" id="PF00443">
    <property type="entry name" value="UCH"/>
    <property type="match status" value="1"/>
</dbReference>
<feature type="compositionally biased region" description="Basic and acidic residues" evidence="1">
    <location>
        <begin position="63"/>
        <end position="74"/>
    </location>
</feature>
<proteinExistence type="predicted"/>
<accession>A0AAV9NIW0</accession>
<dbReference type="Pfam" id="PF12030">
    <property type="entry name" value="DUF3517"/>
    <property type="match status" value="1"/>
</dbReference>
<feature type="domain" description="USP" evidence="2">
    <location>
        <begin position="1632"/>
        <end position="1953"/>
    </location>
</feature>
<feature type="compositionally biased region" description="Low complexity" evidence="1">
    <location>
        <begin position="158"/>
        <end position="171"/>
    </location>
</feature>
<dbReference type="RefSeq" id="XP_064708254.1">
    <property type="nucleotide sequence ID" value="XM_064855594.1"/>
</dbReference>
<feature type="compositionally biased region" description="Acidic residues" evidence="1">
    <location>
        <begin position="2540"/>
        <end position="2550"/>
    </location>
</feature>
<sequence length="2550" mass="288512">MSSSLSDSSIRNRSNSTEDSELPEHEHKRPRLSDTKPDGTHIMSDLQQEQLSSTTAPAISSSDSHDTGTQDQRHHLTPPLPSCSSIPTTAVVSPTSKVTINTRPLSSQSVTQPTPAAIDYSGMPTSQLSPPSEGPTVCGETTQDPHSPTVAPEIAPDIPETITISSSPSKSPEIEVAEVEDFDQDPAQTKWTGRLGDASPAPTTKSIQIGHVYRTFPFAQETTPGNVSRVVQRIAERFQHGTTQDGELFSRVNAWMIDFVDRCPGFSARLIEDDREFWACLPDLVGGLLRRESAPPAQARTEDLANFFNAYAQITTLLIEYDIRNLQMLSQNMDPSRLRNLTLISAPYLLPLSWVFQFRVPFYEALQNSHQFDIAQFHAHLIGRILDAPKPGLLSLVSKLLSELSPFLAKRQDFLRSFINLLIVVQYMMGRINTINSQLLDVQWPPLAQLDQLRDLSAEIILAADNILQQAIVKQQPWLNLDTAPKLIEQLNPLMASIAIEVPQIGRDIISTAGVGFADSDLTDLPRTMPWAWKFKTLRKFVTHGRMELRVWGIETMSTDLIQVYKDNIDGRPLAHARANPLVQFLIKFIVENQFVDYIVGVDSHPQVIRRSHNVVGFLCVSGTYTDANTDQIWETIIGSQDSRTVHEVFNLLAMCFNVYNLPELYYICQKLFDLPFRQYDPHVVSFTQALFSVVRARVGNVHPSSDFATDPVTRQLCIRLLREATVQENLDLEQAITIRREFTQQLTMLLTLGHHEPALMTIDAEEQRLIISEATARIESHHDAAGGDLLTLQAMIPLMSWDTFPVFVETLNLTALLVAEFVHLRDRYRQASEQGDCMSSFDTIYDIYATTLYHFIRWLPQTFTPELVDVLWKSYFTSPDLPPTIRARSWETLTHALRLKLSRNENSILDLIIDEHLQSLGPADHCERLLEFIKVSVQYTIRQSPHTLLDSEEVVIIPGIERLWKVVLEAPPNTVENEATDFIIHSYLDHSLITKRDKATIDLTHSSLVDRCVRQVMSSASRLKTYTDGTLSGEDEPMVVVATEDEVRAEELRFERSLLFLRKFLEGMKSRPRYSPLPTRSSGLPDFPGVKGALIELSIQIHGSKYVTDEIQKLHVGGENTGDELFKYLTDTSGFTQPSVFHRGQKATIENSKTILLDTKLNQGLVLIMKTNNTPENVPTRSARASSPVDSKIMHHFDELYDLLDADERLSREVYGFLILFSAQTEVVRLIRSMEKAPAELLPPGRPFKLLYCARALRSCIEVDSFSSNPDTTFLSYSVRAIIKTLPELELSNPDHPLQISIVHGLMEALLLAFRAKVPAEASLEYFEDQKEFVTQISRLLRFSLDCESTPVEGLSTSLMVKLILESFIEACLHDDRVWNSVNADGNLQQLMFTAFVQDPRVEVRHSLLEVVVGLTGATGNKLHLKMNNPRAPRSRFPASVIEGCLMHLWTALVNVLPRACLQPQRCAEICETMLSIMKRTGKAFDTDMLRHYFHNWSAILLKHEHVEVVGQPLDDHVVACLTKLILECAKLLKNAKALPPSTQLIEDLITLFLFPPLSDSGLVVEETTTLPILEANSRESLYNLVLVLCQEPEDMSAIISKLNDDLLPQDFFEPMFSHDRQALRTEVGYAGLRNLSNTCYLNSLFAQLFMNVQFRGIFLNSPSLDPSKQNLVTELAKVFAFMQNSYEKSVDPSGAVEAITTYEGEQIDVSVQMDVDEFFNLLFDRLEGQIDGPAREIFKSIYGGQLVQQVKSKECEHISERLEPFSAVQVEIKGKARLEDSLRAYVEGEVLQGENKYSCTSCGRHVDAVKRACLKDVPDNLIFNLKRFDYDIMTGMRAKVNDEFQFPDTLDIAPYTLARLSDDREDGEPDVFQLTGVIVHSGTADSGHYYSYIRQRPSVKDVQDSWVQFNDQDVTVFELSQMREQCFGGNSDTFYNLPKFYSAYMLFYQRTSSIQKVERQFHNPGTINPVRLPLPYYMEHHLAQHNELYLRSYCAQDSSHAKFVLLLLERMKIGNGGECSQDHTIESNTIEMAIEYVRQISSRWKDLPYLEETLKCFQTYVGQCPSCARTVAHWFTGSRIVEDVIVRSPYPAVRKGFSALFIDTFERLHTLKSRMSPDGDEYRNLDRDYTQWLEAGIIQMSKLWETVIKTSRCWSEYFGILISIIRLGESELAIVLDEEFIEKCIELITVHLNNPADFPINKRLKTRYSIYLAARDRNRPYNHNVLVRLLVNMLTRVDLNLPPDDYRAGAKKLGLTYVEHEILGLGKLPLVLEWLRRLIAGGFNPHAVDSLIEYLAGDRRLAGSVADTIIKGLNDRIVNTAVNFLRPTVVFCENCPFEPHITDLIPPALESIATVGIDYSKDYLEFIESLLKAENASLRADPGFLEESILQAIGHWAPTFLLSTNDSQINIRDATVNLLQRILFIPLSAAETDDPRLYAVLRMVCQDLASSCQNFVHRTFLSPRGRDGATLHPGQANQVLEVVEHCTQYFSIDSPMEEAKLAEINNTMTQLRFKAESTIETMSPAEWQENSSELAELSNEEYEEINSP</sequence>
<evidence type="ECO:0000259" key="2">
    <source>
        <dbReference type="PROSITE" id="PS50235"/>
    </source>
</evidence>
<dbReference type="FunFam" id="3.90.70.10:FF:000022">
    <property type="entry name" value="Ubiquitin carboxyl-terminal hydrolase 24"/>
    <property type="match status" value="1"/>
</dbReference>
<dbReference type="GO" id="GO:0005829">
    <property type="term" value="C:cytosol"/>
    <property type="evidence" value="ECO:0007669"/>
    <property type="project" value="TreeGrafter"/>
</dbReference>
<evidence type="ECO:0000313" key="4">
    <source>
        <dbReference type="Proteomes" id="UP001358417"/>
    </source>
</evidence>
<dbReference type="PROSITE" id="PS00973">
    <property type="entry name" value="USP_2"/>
    <property type="match status" value="1"/>
</dbReference>
<feature type="compositionally biased region" description="Low complexity" evidence="1">
    <location>
        <begin position="1"/>
        <end position="15"/>
    </location>
</feature>
<dbReference type="PANTHER" id="PTHR24006:SF827">
    <property type="entry name" value="UBIQUITIN CARBOXYL-TERMINAL HYDROLASE 34"/>
    <property type="match status" value="1"/>
</dbReference>
<reference evidence="3 4" key="1">
    <citation type="submission" date="2023-08" db="EMBL/GenBank/DDBJ databases">
        <title>Black Yeasts Isolated from many extreme environments.</title>
        <authorList>
            <person name="Coleine C."/>
            <person name="Stajich J.E."/>
            <person name="Selbmann L."/>
        </authorList>
    </citation>
    <scope>NUCLEOTIDE SEQUENCE [LARGE SCALE GENOMIC DNA]</scope>
    <source>
        <strain evidence="3 4">CCFEE 5792</strain>
    </source>
</reference>
<feature type="compositionally biased region" description="Polar residues" evidence="1">
    <location>
        <begin position="45"/>
        <end position="62"/>
    </location>
</feature>
<feature type="compositionally biased region" description="Basic and acidic residues" evidence="1">
    <location>
        <begin position="22"/>
        <end position="39"/>
    </location>
</feature>
<name>A0AAV9NIW0_9EURO</name>
<organism evidence="3 4">
    <name type="scientific">Exophiala bonariae</name>
    <dbReference type="NCBI Taxonomy" id="1690606"/>
    <lineage>
        <taxon>Eukaryota</taxon>
        <taxon>Fungi</taxon>
        <taxon>Dikarya</taxon>
        <taxon>Ascomycota</taxon>
        <taxon>Pezizomycotina</taxon>
        <taxon>Eurotiomycetes</taxon>
        <taxon>Chaetothyriomycetidae</taxon>
        <taxon>Chaetothyriales</taxon>
        <taxon>Herpotrichiellaceae</taxon>
        <taxon>Exophiala</taxon>
    </lineage>
</organism>
<feature type="compositionally biased region" description="Polar residues" evidence="1">
    <location>
        <begin position="82"/>
        <end position="114"/>
    </location>
</feature>
<dbReference type="InterPro" id="IPR028889">
    <property type="entry name" value="USP"/>
</dbReference>
<dbReference type="GO" id="GO:0004843">
    <property type="term" value="F:cysteine-type deubiquitinase activity"/>
    <property type="evidence" value="ECO:0007669"/>
    <property type="project" value="InterPro"/>
</dbReference>
<dbReference type="EMBL" id="JAVRRD010000007">
    <property type="protein sequence ID" value="KAK5056538.1"/>
    <property type="molecule type" value="Genomic_DNA"/>
</dbReference>
<dbReference type="InterPro" id="IPR038765">
    <property type="entry name" value="Papain-like_cys_pep_sf"/>
</dbReference>